<proteinExistence type="predicted"/>
<comment type="caution">
    <text evidence="3">The sequence shown here is derived from an EMBL/GenBank/DDBJ whole genome shotgun (WGS) entry which is preliminary data.</text>
</comment>
<dbReference type="GO" id="GO:0043130">
    <property type="term" value="F:ubiquitin binding"/>
    <property type="evidence" value="ECO:0007669"/>
    <property type="project" value="InterPro"/>
</dbReference>
<dbReference type="PANTHER" id="PTHR37862:SF1">
    <property type="entry name" value="FANCONI ANEMIA CORE COMPLEX-ASSOCIATED PROTEIN 20"/>
    <property type="match status" value="1"/>
</dbReference>
<feature type="compositionally biased region" description="Polar residues" evidence="1">
    <location>
        <begin position="205"/>
        <end position="214"/>
    </location>
</feature>
<reference evidence="3" key="1">
    <citation type="thesis" date="2020" institute="ProQuest LLC" country="789 East Eisenhower Parkway, Ann Arbor, MI, USA">
        <title>Comparative Genomics and Chromosome Evolution.</title>
        <authorList>
            <person name="Mudd A.B."/>
        </authorList>
    </citation>
    <scope>NUCLEOTIDE SEQUENCE</scope>
    <source>
        <strain evidence="3">237g6f4</strain>
        <tissue evidence="3">Blood</tissue>
    </source>
</reference>
<feature type="compositionally biased region" description="Basic and acidic residues" evidence="1">
    <location>
        <begin position="232"/>
        <end position="245"/>
    </location>
</feature>
<feature type="region of interest" description="Disordered" evidence="1">
    <location>
        <begin position="228"/>
        <end position="272"/>
    </location>
</feature>
<dbReference type="AlphaFoldDB" id="A0AAV7B919"/>
<evidence type="ECO:0000256" key="1">
    <source>
        <dbReference type="SAM" id="MobiDB-lite"/>
    </source>
</evidence>
<feature type="region of interest" description="Disordered" evidence="1">
    <location>
        <begin position="110"/>
        <end position="155"/>
    </location>
</feature>
<dbReference type="Proteomes" id="UP000824782">
    <property type="component" value="Unassembled WGS sequence"/>
</dbReference>
<feature type="region of interest" description="Disordered" evidence="1">
    <location>
        <begin position="177"/>
        <end position="214"/>
    </location>
</feature>
<dbReference type="EMBL" id="WNYA01000006">
    <property type="protein sequence ID" value="KAG8569044.1"/>
    <property type="molecule type" value="Genomic_DNA"/>
</dbReference>
<dbReference type="PROSITE" id="PS51906">
    <property type="entry name" value="ZF_UBZ2"/>
    <property type="match status" value="1"/>
</dbReference>
<dbReference type="InterPro" id="IPR031491">
    <property type="entry name" value="FANCA_interact"/>
</dbReference>
<dbReference type="InterPro" id="IPR031490">
    <property type="entry name" value="UBZ2_FAAP20"/>
</dbReference>
<keyword evidence="4" id="KW-1185">Reference proteome</keyword>
<gene>
    <name evidence="3" type="ORF">GDO81_014239</name>
</gene>
<evidence type="ECO:0000313" key="3">
    <source>
        <dbReference type="EMBL" id="KAG8569044.1"/>
    </source>
</evidence>
<accession>A0AAV7B919</accession>
<evidence type="ECO:0000259" key="2">
    <source>
        <dbReference type="PROSITE" id="PS51906"/>
    </source>
</evidence>
<feature type="compositionally biased region" description="Basic and acidic residues" evidence="1">
    <location>
        <begin position="119"/>
        <end position="129"/>
    </location>
</feature>
<protein>
    <recommendedName>
        <fullName evidence="2">UBZ2-type domain-containing protein</fullName>
    </recommendedName>
</protein>
<sequence length="313" mass="34757">MRQDFTGSWFDEIKLTAAEQIWKRVLNCVYPDLSSVDWGALPCLPDVNLEMCKKEVERVNTEVFKVGDVDFEWVALPPAFTVGGKEKSGVPESEVNLLNIKHMTKPKADKLPDNVQQRKSTELLSKEGEIATSSENLTKKTGCPPTPQTSTSTKNVLLHPQWKSQCSTTDSVAKINLSSKNVREPQKSQKVSSRTHGSTKHTREPLTSQKPNINLWATVTSMKSNTMIQGNKESKRPGTEAKPRPNDVVMEEASEGSSTGQKKKESIEKSADTTGALDSCPICLMQFTRQFSQLDMDSHLAQCLSETTVDVVW</sequence>
<organism evidence="3 4">
    <name type="scientific">Engystomops pustulosus</name>
    <name type="common">Tungara frog</name>
    <name type="synonym">Physalaemus pustulosus</name>
    <dbReference type="NCBI Taxonomy" id="76066"/>
    <lineage>
        <taxon>Eukaryota</taxon>
        <taxon>Metazoa</taxon>
        <taxon>Chordata</taxon>
        <taxon>Craniata</taxon>
        <taxon>Vertebrata</taxon>
        <taxon>Euteleostomi</taxon>
        <taxon>Amphibia</taxon>
        <taxon>Batrachia</taxon>
        <taxon>Anura</taxon>
        <taxon>Neobatrachia</taxon>
        <taxon>Hyloidea</taxon>
        <taxon>Leptodactylidae</taxon>
        <taxon>Leiuperinae</taxon>
        <taxon>Engystomops</taxon>
    </lineage>
</organism>
<evidence type="ECO:0000313" key="4">
    <source>
        <dbReference type="Proteomes" id="UP000824782"/>
    </source>
</evidence>
<dbReference type="InterPro" id="IPR052689">
    <property type="entry name" value="FA_core_complex_assoc"/>
</dbReference>
<dbReference type="PANTHER" id="PTHR37862">
    <property type="entry name" value="FANCONI ANEMIA CORE COMPLEX-ASSOCIATED PROTEIN 20"/>
    <property type="match status" value="1"/>
</dbReference>
<name>A0AAV7B919_ENGPU</name>
<dbReference type="Pfam" id="PF15750">
    <property type="entry name" value="UBZ_FAAP20"/>
    <property type="match status" value="1"/>
</dbReference>
<dbReference type="GO" id="GO:0043240">
    <property type="term" value="C:Fanconi anaemia nuclear complex"/>
    <property type="evidence" value="ECO:0007669"/>
    <property type="project" value="TreeGrafter"/>
</dbReference>
<feature type="compositionally biased region" description="Basic and acidic residues" evidence="1">
    <location>
        <begin position="262"/>
        <end position="271"/>
    </location>
</feature>
<dbReference type="Pfam" id="PF15751">
    <property type="entry name" value="FANCA_interact"/>
    <property type="match status" value="1"/>
</dbReference>
<feature type="domain" description="UBZ2-type" evidence="2">
    <location>
        <begin position="277"/>
        <end position="313"/>
    </location>
</feature>